<evidence type="ECO:0000313" key="2">
    <source>
        <dbReference type="Proteomes" id="UP001054945"/>
    </source>
</evidence>
<keyword evidence="2" id="KW-1185">Reference proteome</keyword>
<proteinExistence type="predicted"/>
<gene>
    <name evidence="1" type="ORF">CEXT_754481</name>
</gene>
<dbReference type="Proteomes" id="UP001054945">
    <property type="component" value="Unassembled WGS sequence"/>
</dbReference>
<comment type="caution">
    <text evidence="1">The sequence shown here is derived from an EMBL/GenBank/DDBJ whole genome shotgun (WGS) entry which is preliminary data.</text>
</comment>
<reference evidence="1 2" key="1">
    <citation type="submission" date="2021-06" db="EMBL/GenBank/DDBJ databases">
        <title>Caerostris extrusa draft genome.</title>
        <authorList>
            <person name="Kono N."/>
            <person name="Arakawa K."/>
        </authorList>
    </citation>
    <scope>NUCLEOTIDE SEQUENCE [LARGE SCALE GENOMIC DNA]</scope>
</reference>
<protein>
    <submittedName>
        <fullName evidence="1">Uncharacterized protein</fullName>
    </submittedName>
</protein>
<organism evidence="1 2">
    <name type="scientific">Caerostris extrusa</name>
    <name type="common">Bark spider</name>
    <name type="synonym">Caerostris bankana</name>
    <dbReference type="NCBI Taxonomy" id="172846"/>
    <lineage>
        <taxon>Eukaryota</taxon>
        <taxon>Metazoa</taxon>
        <taxon>Ecdysozoa</taxon>
        <taxon>Arthropoda</taxon>
        <taxon>Chelicerata</taxon>
        <taxon>Arachnida</taxon>
        <taxon>Araneae</taxon>
        <taxon>Araneomorphae</taxon>
        <taxon>Entelegynae</taxon>
        <taxon>Araneoidea</taxon>
        <taxon>Araneidae</taxon>
        <taxon>Caerostris</taxon>
    </lineage>
</organism>
<name>A0AAV4UZ87_CAEEX</name>
<dbReference type="EMBL" id="BPLR01013705">
    <property type="protein sequence ID" value="GIY63147.1"/>
    <property type="molecule type" value="Genomic_DNA"/>
</dbReference>
<accession>A0AAV4UZ87</accession>
<dbReference type="AlphaFoldDB" id="A0AAV4UZ87"/>
<sequence>MTATFNRSSGQTCSELQLVHVGKCFWPLLKERHLMCHFKYTIGVLDDSRWWSSLDEVVLHQLEPRWGELEEFSITADLKFFSWSRSLRRSKSHLILVHQRFLPWSKDQ</sequence>
<evidence type="ECO:0000313" key="1">
    <source>
        <dbReference type="EMBL" id="GIY63147.1"/>
    </source>
</evidence>